<evidence type="ECO:0000256" key="1">
    <source>
        <dbReference type="SAM" id="MobiDB-lite"/>
    </source>
</evidence>
<dbReference type="AlphaFoldDB" id="A0A1E1L087"/>
<sequence>MAYQLEERLSLTVSDKVSRYGQASGGLNQAPDGPLIKDRSEFYSSVLKTRSEIFICERGRRQHRVRNEATGPLTSRSTVTWHLAPDHSNNLAIIYFEYRELAVKLSEPSQGIQPLLIFVINIPHHNGYGEMTELSAIDRRHHSELQPLRIRPDSPFTPSQRQRQSSITAAKLTSLLPSPSLVAARAYFFESTTPVEQDVSATQRRKSLLESQVFPRRHSVLPAAKTLAVQLESFSFSGGSKNLHTVPEAEEIVTEAKIESPSDTYMAEVDAFDEVTTPIRRNSSMICGTPQEVLRQVPFQYTHDHLRDWGYAYLGNSATADAFINPVSLRRPSMAAVKIEPTQDNTLGWTTIRARVVPNGKDRKPFIIQKRFDVDELRSSIPQIPSQPTERKSPAILRRSGRTRRSSTQEVTDTWRKDSANIKRKDRFPFLGKAPLPIHIEYALHYLPVLGALMLSGHVRKGDSIDLPIPHPEVWREVLTYIYTGRGSLSAAMKQNICFLAGHA</sequence>
<feature type="region of interest" description="Disordered" evidence="1">
    <location>
        <begin position="381"/>
        <end position="415"/>
    </location>
</feature>
<proteinExistence type="predicted"/>
<gene>
    <name evidence="2" type="ORF">RCO7_05584</name>
</gene>
<name>A0A1E1L087_9HELO</name>
<keyword evidence="3" id="KW-1185">Reference proteome</keyword>
<evidence type="ECO:0000313" key="2">
    <source>
        <dbReference type="EMBL" id="CZT03906.1"/>
    </source>
</evidence>
<accession>A0A1E1L087</accession>
<organism evidence="2 3">
    <name type="scientific">Rhynchosporium graminicola</name>
    <dbReference type="NCBI Taxonomy" id="2792576"/>
    <lineage>
        <taxon>Eukaryota</taxon>
        <taxon>Fungi</taxon>
        <taxon>Dikarya</taxon>
        <taxon>Ascomycota</taxon>
        <taxon>Pezizomycotina</taxon>
        <taxon>Leotiomycetes</taxon>
        <taxon>Helotiales</taxon>
        <taxon>Ploettnerulaceae</taxon>
        <taxon>Rhynchosporium</taxon>
    </lineage>
</organism>
<dbReference type="InParanoid" id="A0A1E1L087"/>
<protein>
    <submittedName>
        <fullName evidence="2">Uncharacterized protein</fullName>
    </submittedName>
</protein>
<reference evidence="3" key="1">
    <citation type="submission" date="2016-03" db="EMBL/GenBank/DDBJ databases">
        <authorList>
            <person name="Ploux O."/>
        </authorList>
    </citation>
    <scope>NUCLEOTIDE SEQUENCE [LARGE SCALE GENOMIC DNA]</scope>
    <source>
        <strain evidence="3">UK7</strain>
    </source>
</reference>
<comment type="caution">
    <text evidence="2">The sequence shown here is derived from an EMBL/GenBank/DDBJ whole genome shotgun (WGS) entry which is preliminary data.</text>
</comment>
<evidence type="ECO:0000313" key="3">
    <source>
        <dbReference type="Proteomes" id="UP000178129"/>
    </source>
</evidence>
<dbReference type="Proteomes" id="UP000178129">
    <property type="component" value="Unassembled WGS sequence"/>
</dbReference>
<dbReference type="EMBL" id="FJUW01000030">
    <property type="protein sequence ID" value="CZT03906.1"/>
    <property type="molecule type" value="Genomic_DNA"/>
</dbReference>